<proteinExistence type="predicted"/>
<dbReference type="RefSeq" id="WP_280041238.1">
    <property type="nucleotide sequence ID" value="NZ_CP162607.1"/>
</dbReference>
<keyword evidence="1" id="KW-0732">Signal</keyword>
<feature type="signal peptide" evidence="1">
    <location>
        <begin position="1"/>
        <end position="20"/>
    </location>
</feature>
<evidence type="ECO:0000256" key="1">
    <source>
        <dbReference type="SAM" id="SignalP"/>
    </source>
</evidence>
<sequence>MKLLKSALLGVALASSVATSATWAATAQSWNLARDAYLMTESAPAGSPWSFLQNKTAVNIAANYTPFPSFSAEQCNGNPDTCWRDVAAGSAVLSIKKSFVFTGSGTSFVFKQGDVTTHPGTNSKTIIRWASPITGNINVLGRINDLHNACGDGIAWSLNLDDTVVQSGNLANGGSSIIKLDGVAVTPDSSIYLIVDKKTNNSCDTTSLDLMITN</sequence>
<dbReference type="EMBL" id="CP162607">
    <property type="protein sequence ID" value="XDK38234.1"/>
    <property type="molecule type" value="Genomic_DNA"/>
</dbReference>
<protein>
    <submittedName>
        <fullName evidence="2">Uncharacterized protein</fullName>
    </submittedName>
</protein>
<dbReference type="AlphaFoldDB" id="A0AB39I6V2"/>
<evidence type="ECO:0000313" key="2">
    <source>
        <dbReference type="EMBL" id="XDK38234.1"/>
    </source>
</evidence>
<reference evidence="2" key="1">
    <citation type="submission" date="2024-07" db="EMBL/GenBank/DDBJ databases">
        <title>Identification and characteristics of a novel species of coltsfoot's symbiotic bacteria.</title>
        <authorList>
            <person name="Juszczyk A."/>
            <person name="Jasielczuk I."/>
            <person name="Gurgul A."/>
            <person name="Rogala M."/>
            <person name="Kowalczyk A."/>
            <person name="Szmatola T."/>
            <person name="Kosecka-Strojek M."/>
            <person name="Arent Z."/>
            <person name="Latowski D."/>
        </authorList>
    </citation>
    <scope>NUCLEOTIDE SEQUENCE</scope>
    <source>
        <strain evidence="2">Hg7Tf</strain>
    </source>
</reference>
<name>A0AB39I6V2_9PSED</name>
<feature type="chain" id="PRO_5044280108" evidence="1">
    <location>
        <begin position="21"/>
        <end position="214"/>
    </location>
</feature>
<gene>
    <name evidence="2" type="ORF">AB4Y39_06105</name>
</gene>
<accession>A0AB39I6V2</accession>
<organism evidence="2">
    <name type="scientific">Pseudomonas sp. Hg7Tf</name>
    <dbReference type="NCBI Taxonomy" id="3236988"/>
    <lineage>
        <taxon>Bacteria</taxon>
        <taxon>Pseudomonadati</taxon>
        <taxon>Pseudomonadota</taxon>
        <taxon>Gammaproteobacteria</taxon>
        <taxon>Pseudomonadales</taxon>
        <taxon>Pseudomonadaceae</taxon>
        <taxon>Pseudomonas</taxon>
    </lineage>
</organism>